<feature type="compositionally biased region" description="Basic and acidic residues" evidence="1">
    <location>
        <begin position="208"/>
        <end position="247"/>
    </location>
</feature>
<dbReference type="AlphaFoldDB" id="A0A2R6XT35"/>
<organism evidence="2 3">
    <name type="scientific">Marchantia polymorpha</name>
    <name type="common">Common liverwort</name>
    <name type="synonym">Marchantia aquatica</name>
    <dbReference type="NCBI Taxonomy" id="3197"/>
    <lineage>
        <taxon>Eukaryota</taxon>
        <taxon>Viridiplantae</taxon>
        <taxon>Streptophyta</taxon>
        <taxon>Embryophyta</taxon>
        <taxon>Marchantiophyta</taxon>
        <taxon>Marchantiopsida</taxon>
        <taxon>Marchantiidae</taxon>
        <taxon>Marchantiales</taxon>
        <taxon>Marchantiaceae</taxon>
        <taxon>Marchantia</taxon>
    </lineage>
</organism>
<gene>
    <name evidence="2" type="ORF">MARPO_0003s0159</name>
</gene>
<feature type="region of interest" description="Disordered" evidence="1">
    <location>
        <begin position="29"/>
        <end position="54"/>
    </location>
</feature>
<dbReference type="Proteomes" id="UP000244005">
    <property type="component" value="Unassembled WGS sequence"/>
</dbReference>
<name>A0A2R6XT35_MARPO</name>
<evidence type="ECO:0000313" key="2">
    <source>
        <dbReference type="EMBL" id="PTQ49272.1"/>
    </source>
</evidence>
<dbReference type="EMBL" id="KZ772675">
    <property type="protein sequence ID" value="PTQ49272.1"/>
    <property type="molecule type" value="Genomic_DNA"/>
</dbReference>
<reference evidence="3" key="1">
    <citation type="journal article" date="2017" name="Cell">
        <title>Insights into land plant evolution garnered from the Marchantia polymorpha genome.</title>
        <authorList>
            <person name="Bowman J.L."/>
            <person name="Kohchi T."/>
            <person name="Yamato K.T."/>
            <person name="Jenkins J."/>
            <person name="Shu S."/>
            <person name="Ishizaki K."/>
            <person name="Yamaoka S."/>
            <person name="Nishihama R."/>
            <person name="Nakamura Y."/>
            <person name="Berger F."/>
            <person name="Adam C."/>
            <person name="Aki S.S."/>
            <person name="Althoff F."/>
            <person name="Araki T."/>
            <person name="Arteaga-Vazquez M.A."/>
            <person name="Balasubrmanian S."/>
            <person name="Barry K."/>
            <person name="Bauer D."/>
            <person name="Boehm C.R."/>
            <person name="Briginshaw L."/>
            <person name="Caballero-Perez J."/>
            <person name="Catarino B."/>
            <person name="Chen F."/>
            <person name="Chiyoda S."/>
            <person name="Chovatia M."/>
            <person name="Davies K.M."/>
            <person name="Delmans M."/>
            <person name="Demura T."/>
            <person name="Dierschke T."/>
            <person name="Dolan L."/>
            <person name="Dorantes-Acosta A.E."/>
            <person name="Eklund D.M."/>
            <person name="Florent S.N."/>
            <person name="Flores-Sandoval E."/>
            <person name="Fujiyama A."/>
            <person name="Fukuzawa H."/>
            <person name="Galik B."/>
            <person name="Grimanelli D."/>
            <person name="Grimwood J."/>
            <person name="Grossniklaus U."/>
            <person name="Hamada T."/>
            <person name="Haseloff J."/>
            <person name="Hetherington A.J."/>
            <person name="Higo A."/>
            <person name="Hirakawa Y."/>
            <person name="Hundley H.N."/>
            <person name="Ikeda Y."/>
            <person name="Inoue K."/>
            <person name="Inoue S.I."/>
            <person name="Ishida S."/>
            <person name="Jia Q."/>
            <person name="Kakita M."/>
            <person name="Kanazawa T."/>
            <person name="Kawai Y."/>
            <person name="Kawashima T."/>
            <person name="Kennedy M."/>
            <person name="Kinose K."/>
            <person name="Kinoshita T."/>
            <person name="Kohara Y."/>
            <person name="Koide E."/>
            <person name="Komatsu K."/>
            <person name="Kopischke S."/>
            <person name="Kubo M."/>
            <person name="Kyozuka J."/>
            <person name="Lagercrantz U."/>
            <person name="Lin S.S."/>
            <person name="Lindquist E."/>
            <person name="Lipzen A.M."/>
            <person name="Lu C.W."/>
            <person name="De Luna E."/>
            <person name="Martienssen R.A."/>
            <person name="Minamino N."/>
            <person name="Mizutani M."/>
            <person name="Mizutani M."/>
            <person name="Mochizuki N."/>
            <person name="Monte I."/>
            <person name="Mosher R."/>
            <person name="Nagasaki H."/>
            <person name="Nakagami H."/>
            <person name="Naramoto S."/>
            <person name="Nishitani K."/>
            <person name="Ohtani M."/>
            <person name="Okamoto T."/>
            <person name="Okumura M."/>
            <person name="Phillips J."/>
            <person name="Pollak B."/>
            <person name="Reinders A."/>
            <person name="Rovekamp M."/>
            <person name="Sano R."/>
            <person name="Sawa S."/>
            <person name="Schmid M.W."/>
            <person name="Shirakawa M."/>
            <person name="Solano R."/>
            <person name="Spunde A."/>
            <person name="Suetsugu N."/>
            <person name="Sugano S."/>
            <person name="Sugiyama A."/>
            <person name="Sun R."/>
            <person name="Suzuki Y."/>
            <person name="Takenaka M."/>
            <person name="Takezawa D."/>
            <person name="Tomogane H."/>
            <person name="Tsuzuki M."/>
            <person name="Ueda T."/>
            <person name="Umeda M."/>
            <person name="Ward J.M."/>
            <person name="Watanabe Y."/>
            <person name="Yazaki K."/>
            <person name="Yokoyama R."/>
            <person name="Yoshitake Y."/>
            <person name="Yotsui I."/>
            <person name="Zachgo S."/>
            <person name="Schmutz J."/>
        </authorList>
    </citation>
    <scope>NUCLEOTIDE SEQUENCE [LARGE SCALE GENOMIC DNA]</scope>
    <source>
        <strain evidence="3">Tak-1</strain>
    </source>
</reference>
<feature type="compositionally biased region" description="Gly residues" evidence="1">
    <location>
        <begin position="154"/>
        <end position="170"/>
    </location>
</feature>
<feature type="region of interest" description="Disordered" evidence="1">
    <location>
        <begin position="121"/>
        <end position="253"/>
    </location>
</feature>
<sequence length="270" mass="28926">MKTKRGAAVCRGKLDRHAHRGYGSLTWRSARNAAGSQGRGLTPDGGPDGDGRVASKRTSIHVQPGMYDSSAPSVRGDVPIAAVRAAGDKLGSRWYVSSRGRASRTIRVPRRRRKELMSRSFARREVDERASARAKERKKEGKEERKKERRAIRGSGGRAGRDGNGSGAGFERGRSMRTVPVTGRRTGPAAASPSMAIANQANKGGRTTGKEKKGREGESREREREGDGRAEELSEGGGRGREGRGEGDGDWADGVCVCLRATGMGGRVTV</sequence>
<keyword evidence="3" id="KW-1185">Reference proteome</keyword>
<protein>
    <submittedName>
        <fullName evidence="2">Uncharacterized protein</fullName>
    </submittedName>
</protein>
<evidence type="ECO:0000313" key="3">
    <source>
        <dbReference type="Proteomes" id="UP000244005"/>
    </source>
</evidence>
<evidence type="ECO:0000256" key="1">
    <source>
        <dbReference type="SAM" id="MobiDB-lite"/>
    </source>
</evidence>
<accession>A0A2R6XT35</accession>
<proteinExistence type="predicted"/>
<feature type="compositionally biased region" description="Basic and acidic residues" evidence="1">
    <location>
        <begin position="122"/>
        <end position="146"/>
    </location>
</feature>